<feature type="domain" description="C2H2-type" evidence="9">
    <location>
        <begin position="189"/>
        <end position="218"/>
    </location>
</feature>
<feature type="binding site" evidence="8">
    <location>
        <position position="55"/>
    </location>
    <ligand>
        <name>Zn(2+)</name>
        <dbReference type="ChEBI" id="CHEBI:29105"/>
    </ligand>
</feature>
<dbReference type="Pfam" id="PF07776">
    <property type="entry name" value="zf-AD"/>
    <property type="match status" value="1"/>
</dbReference>
<dbReference type="SUPFAM" id="SSF57716">
    <property type="entry name" value="Glucocorticoid receptor-like (DNA-binding domain)"/>
    <property type="match status" value="1"/>
</dbReference>
<accession>A0ABN8BAJ7</accession>
<evidence type="ECO:0000313" key="12">
    <source>
        <dbReference type="Proteomes" id="UP001153292"/>
    </source>
</evidence>
<evidence type="ECO:0000256" key="7">
    <source>
        <dbReference type="PROSITE-ProRule" id="PRU00042"/>
    </source>
</evidence>
<feature type="binding site" evidence="8">
    <location>
        <position position="11"/>
    </location>
    <ligand>
        <name>Zn(2+)</name>
        <dbReference type="ChEBI" id="CHEBI:29105"/>
    </ligand>
</feature>
<organism evidence="11 12">
    <name type="scientific">Chilo suppressalis</name>
    <name type="common">Asiatic rice borer moth</name>
    <dbReference type="NCBI Taxonomy" id="168631"/>
    <lineage>
        <taxon>Eukaryota</taxon>
        <taxon>Metazoa</taxon>
        <taxon>Ecdysozoa</taxon>
        <taxon>Arthropoda</taxon>
        <taxon>Hexapoda</taxon>
        <taxon>Insecta</taxon>
        <taxon>Pterygota</taxon>
        <taxon>Neoptera</taxon>
        <taxon>Endopterygota</taxon>
        <taxon>Lepidoptera</taxon>
        <taxon>Glossata</taxon>
        <taxon>Ditrysia</taxon>
        <taxon>Pyraloidea</taxon>
        <taxon>Crambidae</taxon>
        <taxon>Crambinae</taxon>
        <taxon>Chilo</taxon>
    </lineage>
</organism>
<keyword evidence="6" id="KW-0539">Nucleus</keyword>
<evidence type="ECO:0000256" key="3">
    <source>
        <dbReference type="ARBA" id="ARBA00022737"/>
    </source>
</evidence>
<feature type="domain" description="C2H2-type" evidence="9">
    <location>
        <begin position="267"/>
        <end position="294"/>
    </location>
</feature>
<feature type="domain" description="C2H2-type" evidence="9">
    <location>
        <begin position="294"/>
        <end position="322"/>
    </location>
</feature>
<dbReference type="PROSITE" id="PS50157">
    <property type="entry name" value="ZINC_FINGER_C2H2_2"/>
    <property type="match status" value="9"/>
</dbReference>
<dbReference type="Gene3D" id="3.30.160.60">
    <property type="entry name" value="Classic Zinc Finger"/>
    <property type="match status" value="7"/>
</dbReference>
<evidence type="ECO:0000256" key="2">
    <source>
        <dbReference type="ARBA" id="ARBA00022723"/>
    </source>
</evidence>
<dbReference type="SUPFAM" id="SSF57667">
    <property type="entry name" value="beta-beta-alpha zinc fingers"/>
    <property type="match status" value="5"/>
</dbReference>
<feature type="domain" description="C2H2-type" evidence="9">
    <location>
        <begin position="238"/>
        <end position="266"/>
    </location>
</feature>
<comment type="subcellular location">
    <subcellularLocation>
        <location evidence="1">Nucleus</location>
    </subcellularLocation>
</comment>
<evidence type="ECO:0000256" key="1">
    <source>
        <dbReference type="ARBA" id="ARBA00004123"/>
    </source>
</evidence>
<dbReference type="EMBL" id="OU963917">
    <property type="protein sequence ID" value="CAH0403588.1"/>
    <property type="molecule type" value="Genomic_DNA"/>
</dbReference>
<proteinExistence type="predicted"/>
<keyword evidence="5 8" id="KW-0862">Zinc</keyword>
<dbReference type="SMART" id="SM00868">
    <property type="entry name" value="zf-AD"/>
    <property type="match status" value="1"/>
</dbReference>
<dbReference type="Gene3D" id="3.40.1800.20">
    <property type="match status" value="1"/>
</dbReference>
<dbReference type="PROSITE" id="PS51915">
    <property type="entry name" value="ZAD"/>
    <property type="match status" value="1"/>
</dbReference>
<feature type="domain" description="C2H2-type" evidence="9">
    <location>
        <begin position="440"/>
        <end position="467"/>
    </location>
</feature>
<protein>
    <submittedName>
        <fullName evidence="11">Uncharacterized protein</fullName>
    </submittedName>
</protein>
<keyword evidence="2 8" id="KW-0479">Metal-binding</keyword>
<evidence type="ECO:0000259" key="9">
    <source>
        <dbReference type="PROSITE" id="PS50157"/>
    </source>
</evidence>
<feature type="domain" description="ZAD" evidence="10">
    <location>
        <begin position="9"/>
        <end position="82"/>
    </location>
</feature>
<dbReference type="SMART" id="SM00355">
    <property type="entry name" value="ZnF_C2H2"/>
    <property type="match status" value="10"/>
</dbReference>
<feature type="binding site" evidence="8">
    <location>
        <position position="58"/>
    </location>
    <ligand>
        <name>Zn(2+)</name>
        <dbReference type="ChEBI" id="CHEBI:29105"/>
    </ligand>
</feature>
<evidence type="ECO:0000259" key="10">
    <source>
        <dbReference type="PROSITE" id="PS51915"/>
    </source>
</evidence>
<dbReference type="InterPro" id="IPR013087">
    <property type="entry name" value="Znf_C2H2_type"/>
</dbReference>
<evidence type="ECO:0000313" key="11">
    <source>
        <dbReference type="EMBL" id="CAH0403588.1"/>
    </source>
</evidence>
<dbReference type="Proteomes" id="UP001153292">
    <property type="component" value="Chromosome 24"/>
</dbReference>
<name>A0ABN8BAJ7_CHISP</name>
<dbReference type="InterPro" id="IPR036236">
    <property type="entry name" value="Znf_C2H2_sf"/>
</dbReference>
<feature type="domain" description="C2H2-type" evidence="9">
    <location>
        <begin position="412"/>
        <end position="439"/>
    </location>
</feature>
<feature type="domain" description="C2H2-type" evidence="9">
    <location>
        <begin position="324"/>
        <end position="351"/>
    </location>
</feature>
<dbReference type="PROSITE" id="PS00028">
    <property type="entry name" value="ZINC_FINGER_C2H2_1"/>
    <property type="match status" value="7"/>
</dbReference>
<dbReference type="InterPro" id="IPR012934">
    <property type="entry name" value="Znf_AD"/>
</dbReference>
<gene>
    <name evidence="11" type="ORF">CHILSU_LOCUS6870</name>
</gene>
<feature type="domain" description="C2H2-type" evidence="9">
    <location>
        <begin position="352"/>
        <end position="380"/>
    </location>
</feature>
<evidence type="ECO:0000256" key="6">
    <source>
        <dbReference type="ARBA" id="ARBA00023242"/>
    </source>
</evidence>
<feature type="binding site" evidence="8">
    <location>
        <position position="14"/>
    </location>
    <ligand>
        <name>Zn(2+)</name>
        <dbReference type="ChEBI" id="CHEBI:29105"/>
    </ligand>
</feature>
<dbReference type="PANTHER" id="PTHR16515:SF66">
    <property type="entry name" value="C2H2-TYPE DOMAIN-CONTAINING PROTEIN"/>
    <property type="match status" value="1"/>
</dbReference>
<keyword evidence="4 7" id="KW-0863">Zinc-finger</keyword>
<reference evidence="11" key="1">
    <citation type="submission" date="2021-12" db="EMBL/GenBank/DDBJ databases">
        <authorList>
            <person name="King R."/>
        </authorList>
    </citation>
    <scope>NUCLEOTIDE SEQUENCE</scope>
</reference>
<evidence type="ECO:0000256" key="4">
    <source>
        <dbReference type="ARBA" id="ARBA00022771"/>
    </source>
</evidence>
<keyword evidence="12" id="KW-1185">Reference proteome</keyword>
<sequence length="502" mass="57893">MNVIVDMNKLCRFCFNEVNQDMQDLTEGDQIRCKILLTLNVKIEPLHKPLPTKICKSCSEKVDDIYNFHQKLIESEQLLLQYVQEGKTELEKLYLKIESKIKVKKEKDLTSTDSTANVNNGIEDKVKLETEVNSAESADITYIDVDDVSHDGAVNIDSDSSLHIIHVKEEKYNAETMHPDVVPVNITQFKCLTCFEMFNSQNVLLNHYNTEHHKKVKDQNTEDHFTLILSQDGYSLLFKCSVCSKEYSNKKSVSRHYLLAHVNERPFVCKLCGRTYKTVSEIIRHGRAHNGTRYFCTQQCGYSTVYLGALKEHEKRHNKENSKYKCEKCGKGFQVKTWYEQHQNIHKGLKPFVCDICGVSFHMNRYLTAHRSSVHPQSSSLKRYVCVHCSLPCDSRKALTSHLKEHGIISSILCDLCGKVLSNREQLKLHKKMHFGEKPFSCSICNKPFTKKFNLQLHERTHTGEKTHTCTQCGKFYSQRSTLRRHKCRGITVQSNSSVRNA</sequence>
<feature type="domain" description="C2H2-type" evidence="9">
    <location>
        <begin position="468"/>
        <end position="487"/>
    </location>
</feature>
<dbReference type="PANTHER" id="PTHR16515">
    <property type="entry name" value="PR DOMAIN ZINC FINGER PROTEIN"/>
    <property type="match status" value="1"/>
</dbReference>
<dbReference type="Pfam" id="PF00096">
    <property type="entry name" value="zf-C2H2"/>
    <property type="match status" value="6"/>
</dbReference>
<keyword evidence="3" id="KW-0677">Repeat</keyword>
<evidence type="ECO:0000256" key="5">
    <source>
        <dbReference type="ARBA" id="ARBA00022833"/>
    </source>
</evidence>
<evidence type="ECO:0000256" key="8">
    <source>
        <dbReference type="PROSITE-ProRule" id="PRU01263"/>
    </source>
</evidence>
<dbReference type="InterPro" id="IPR050331">
    <property type="entry name" value="Zinc_finger"/>
</dbReference>